<reference evidence="3" key="2">
    <citation type="submission" date="2025-08" db="UniProtKB">
        <authorList>
            <consortium name="RefSeq"/>
        </authorList>
    </citation>
    <scope>IDENTIFICATION</scope>
    <source>
        <tissue evidence="3">Leaf</tissue>
    </source>
</reference>
<dbReference type="InterPro" id="IPR008974">
    <property type="entry name" value="TRAF-like"/>
</dbReference>
<dbReference type="PANTHER" id="PTHR46162:SF40">
    <property type="entry name" value="TRAF-LIKE FAMILY PROTEIN"/>
    <property type="match status" value="1"/>
</dbReference>
<evidence type="ECO:0000313" key="3">
    <source>
        <dbReference type="RefSeq" id="XP_021840449.2"/>
    </source>
</evidence>
<dbReference type="GeneID" id="110780352"/>
<feature type="domain" description="MATH" evidence="1">
    <location>
        <begin position="1"/>
        <end position="115"/>
    </location>
</feature>
<name>A0A9R0I0K5_SPIOL</name>
<sequence length="168" mass="18940">MKFFETPEFSAGGDKWTMCFYPNGNEARGGTGFVSLYLRRQKTPGSRSKEASVAMKFFVLEQNSDEYLVIEDLGEKQFDIRGKEWGIPQILEINYFNESDNGFVVDNTCTFGAEIFITSSEPSFSKTSLVKTISKRLFELSITLDSSATDNIDSIPFVTKFDGETYTC</sequence>
<dbReference type="Pfam" id="PF22486">
    <property type="entry name" value="MATH_2"/>
    <property type="match status" value="1"/>
</dbReference>
<dbReference type="AlphaFoldDB" id="A0A9R0I0K5"/>
<accession>A0A9R0I0K5</accession>
<dbReference type="PANTHER" id="PTHR46162">
    <property type="entry name" value="TRAF-LIKE FAMILY PROTEIN"/>
    <property type="match status" value="1"/>
</dbReference>
<evidence type="ECO:0000313" key="2">
    <source>
        <dbReference type="Proteomes" id="UP000813463"/>
    </source>
</evidence>
<organism evidence="2 3">
    <name type="scientific">Spinacia oleracea</name>
    <name type="common">Spinach</name>
    <dbReference type="NCBI Taxonomy" id="3562"/>
    <lineage>
        <taxon>Eukaryota</taxon>
        <taxon>Viridiplantae</taxon>
        <taxon>Streptophyta</taxon>
        <taxon>Embryophyta</taxon>
        <taxon>Tracheophyta</taxon>
        <taxon>Spermatophyta</taxon>
        <taxon>Magnoliopsida</taxon>
        <taxon>eudicotyledons</taxon>
        <taxon>Gunneridae</taxon>
        <taxon>Pentapetalae</taxon>
        <taxon>Caryophyllales</taxon>
        <taxon>Chenopodiaceae</taxon>
        <taxon>Chenopodioideae</taxon>
        <taxon>Anserineae</taxon>
        <taxon>Spinacia</taxon>
    </lineage>
</organism>
<dbReference type="KEGG" id="soe:110780352"/>
<keyword evidence="2" id="KW-1185">Reference proteome</keyword>
<dbReference type="CDD" id="cd00121">
    <property type="entry name" value="MATH"/>
    <property type="match status" value="1"/>
</dbReference>
<gene>
    <name evidence="3" type="primary">LOC110780352</name>
</gene>
<reference evidence="2" key="1">
    <citation type="journal article" date="2021" name="Nat. Commun.">
        <title>Genomic analyses provide insights into spinach domestication and the genetic basis of agronomic traits.</title>
        <authorList>
            <person name="Cai X."/>
            <person name="Sun X."/>
            <person name="Xu C."/>
            <person name="Sun H."/>
            <person name="Wang X."/>
            <person name="Ge C."/>
            <person name="Zhang Z."/>
            <person name="Wang Q."/>
            <person name="Fei Z."/>
            <person name="Jiao C."/>
            <person name="Wang Q."/>
        </authorList>
    </citation>
    <scope>NUCLEOTIDE SEQUENCE [LARGE SCALE GENOMIC DNA]</scope>
    <source>
        <strain evidence="2">cv. Varoflay</strain>
    </source>
</reference>
<dbReference type="Gene3D" id="2.60.210.10">
    <property type="entry name" value="Apoptosis, Tumor Necrosis Factor Receptor Associated Protein 2, Chain A"/>
    <property type="match status" value="1"/>
</dbReference>
<protein>
    <recommendedName>
        <fullName evidence="1">MATH domain-containing protein</fullName>
    </recommendedName>
</protein>
<dbReference type="SUPFAM" id="SSF49599">
    <property type="entry name" value="TRAF domain-like"/>
    <property type="match status" value="1"/>
</dbReference>
<dbReference type="PROSITE" id="PS50144">
    <property type="entry name" value="MATH"/>
    <property type="match status" value="1"/>
</dbReference>
<dbReference type="InterPro" id="IPR002083">
    <property type="entry name" value="MATH/TRAF_dom"/>
</dbReference>
<dbReference type="Proteomes" id="UP000813463">
    <property type="component" value="Chromosome 6"/>
</dbReference>
<evidence type="ECO:0000259" key="1">
    <source>
        <dbReference type="PROSITE" id="PS50144"/>
    </source>
</evidence>
<proteinExistence type="predicted"/>
<dbReference type="RefSeq" id="XP_021840449.2">
    <property type="nucleotide sequence ID" value="XM_021984757.2"/>
</dbReference>